<sequence length="204" mass="20633">MLRKTHLALAANLAICVGTGIFAQAMPENRPPVGPSALAVIKDVNGIPLGTLRIDRYDAVKSRVTVTARGLTAGFHGLHIHTSGTCDPHAIDPATGSAFTSAGAHLDPAAGAYGLAAGNLPSLLVTADGTATLTFVTDRFTLGQLADADGSAVVVHAKADNFANIPSRYTHPADATGASGPDAMTMKSGDAGNRIGCGVIRVLA</sequence>
<dbReference type="InterPro" id="IPR036423">
    <property type="entry name" value="SOD-like_Cu/Zn_dom_sf"/>
</dbReference>
<dbReference type="Gene3D" id="2.60.40.200">
    <property type="entry name" value="Superoxide dismutase, copper/zinc binding domain"/>
    <property type="match status" value="1"/>
</dbReference>
<dbReference type="PANTHER" id="PTHR10003">
    <property type="entry name" value="SUPEROXIDE DISMUTASE CU-ZN -RELATED"/>
    <property type="match status" value="1"/>
</dbReference>
<evidence type="ECO:0000256" key="4">
    <source>
        <dbReference type="SAM" id="SignalP"/>
    </source>
</evidence>
<dbReference type="PROSITE" id="PS00332">
    <property type="entry name" value="SOD_CU_ZN_2"/>
    <property type="match status" value="1"/>
</dbReference>
<dbReference type="InterPro" id="IPR001424">
    <property type="entry name" value="SOD_Cu_Zn_dom"/>
</dbReference>
<dbReference type="GO" id="GO:0005507">
    <property type="term" value="F:copper ion binding"/>
    <property type="evidence" value="ECO:0007669"/>
    <property type="project" value="InterPro"/>
</dbReference>
<keyword evidence="4" id="KW-0732">Signal</keyword>
<feature type="chain" id="PRO_5035260985" description="Superoxide dismutase [Cu-Zn]" evidence="4">
    <location>
        <begin position="26"/>
        <end position="204"/>
    </location>
</feature>
<reference evidence="6" key="1">
    <citation type="submission" date="2021-01" db="EMBL/GenBank/DDBJ databases">
        <title>Whole genome shotgun sequence of Planotetraspora thailandica NBRC 104271.</title>
        <authorList>
            <person name="Komaki H."/>
            <person name="Tamura T."/>
        </authorList>
    </citation>
    <scope>NUCLEOTIDE SEQUENCE</scope>
    <source>
        <strain evidence="6">NBRC 104271</strain>
    </source>
</reference>
<gene>
    <name evidence="6" type="ORF">Pth03_40700</name>
</gene>
<dbReference type="GO" id="GO:0004784">
    <property type="term" value="F:superoxide dismutase activity"/>
    <property type="evidence" value="ECO:0007669"/>
    <property type="project" value="UniProtKB-EC"/>
</dbReference>
<organism evidence="6 7">
    <name type="scientific">Planotetraspora thailandica</name>
    <dbReference type="NCBI Taxonomy" id="487172"/>
    <lineage>
        <taxon>Bacteria</taxon>
        <taxon>Bacillati</taxon>
        <taxon>Actinomycetota</taxon>
        <taxon>Actinomycetes</taxon>
        <taxon>Streptosporangiales</taxon>
        <taxon>Streptosporangiaceae</taxon>
        <taxon>Planotetraspora</taxon>
    </lineage>
</organism>
<dbReference type="InterPro" id="IPR018152">
    <property type="entry name" value="SOD_Cu/Zn_BS"/>
</dbReference>
<evidence type="ECO:0000256" key="3">
    <source>
        <dbReference type="RuleBase" id="RU000393"/>
    </source>
</evidence>
<comment type="function">
    <text evidence="2">Destroys radicals which are normally produced within the cells and which are toxic to biological systems. May play a role in favoring mycobacterial survival in phagocytes.</text>
</comment>
<evidence type="ECO:0000259" key="5">
    <source>
        <dbReference type="Pfam" id="PF00080"/>
    </source>
</evidence>
<name>A0A8J3V675_9ACTN</name>
<dbReference type="Pfam" id="PF00080">
    <property type="entry name" value="Sod_Cu"/>
    <property type="match status" value="1"/>
</dbReference>
<keyword evidence="3" id="KW-0186">Copper</keyword>
<feature type="signal peptide" evidence="4">
    <location>
        <begin position="1"/>
        <end position="25"/>
    </location>
</feature>
<evidence type="ECO:0000256" key="1">
    <source>
        <dbReference type="ARBA" id="ARBA00010457"/>
    </source>
</evidence>
<dbReference type="AlphaFoldDB" id="A0A8J3V675"/>
<dbReference type="EMBL" id="BOOR01000028">
    <property type="protein sequence ID" value="GII55681.1"/>
    <property type="molecule type" value="Genomic_DNA"/>
</dbReference>
<protein>
    <recommendedName>
        <fullName evidence="3">Superoxide dismutase [Cu-Zn]</fullName>
        <ecNumber evidence="3">1.15.1.1</ecNumber>
    </recommendedName>
</protein>
<comment type="caution">
    <text evidence="6">The sequence shown here is derived from an EMBL/GenBank/DDBJ whole genome shotgun (WGS) entry which is preliminary data.</text>
</comment>
<keyword evidence="3" id="KW-0560">Oxidoreductase</keyword>
<dbReference type="EC" id="1.15.1.1" evidence="3"/>
<dbReference type="SUPFAM" id="SSF49329">
    <property type="entry name" value="Cu,Zn superoxide dismutase-like"/>
    <property type="match status" value="1"/>
</dbReference>
<comment type="catalytic activity">
    <reaction evidence="3">
        <text>2 superoxide + 2 H(+) = H2O2 + O2</text>
        <dbReference type="Rhea" id="RHEA:20696"/>
        <dbReference type="ChEBI" id="CHEBI:15378"/>
        <dbReference type="ChEBI" id="CHEBI:15379"/>
        <dbReference type="ChEBI" id="CHEBI:16240"/>
        <dbReference type="ChEBI" id="CHEBI:18421"/>
        <dbReference type="EC" id="1.15.1.1"/>
    </reaction>
</comment>
<dbReference type="InterPro" id="IPR024134">
    <property type="entry name" value="SOD_Cu/Zn_/chaperone"/>
</dbReference>
<keyword evidence="3" id="KW-0479">Metal-binding</keyword>
<feature type="domain" description="Superoxide dismutase copper/zinc binding" evidence="5">
    <location>
        <begin position="50"/>
        <end position="200"/>
    </location>
</feature>
<evidence type="ECO:0000313" key="7">
    <source>
        <dbReference type="Proteomes" id="UP000605992"/>
    </source>
</evidence>
<comment type="cofactor">
    <cofactor evidence="3">
        <name>Zn(2+)</name>
        <dbReference type="ChEBI" id="CHEBI:29105"/>
    </cofactor>
    <text evidence="3">Binds 1 zinc ion per subunit.</text>
</comment>
<evidence type="ECO:0000313" key="6">
    <source>
        <dbReference type="EMBL" id="GII55681.1"/>
    </source>
</evidence>
<keyword evidence="3" id="KW-0862">Zinc</keyword>
<dbReference type="RefSeq" id="WP_203945868.1">
    <property type="nucleotide sequence ID" value="NZ_BOOR01000028.1"/>
</dbReference>
<evidence type="ECO:0000256" key="2">
    <source>
        <dbReference type="ARBA" id="ARBA00024900"/>
    </source>
</evidence>
<keyword evidence="7" id="KW-1185">Reference proteome</keyword>
<dbReference type="Proteomes" id="UP000605992">
    <property type="component" value="Unassembled WGS sequence"/>
</dbReference>
<comment type="cofactor">
    <cofactor evidence="3">
        <name>Cu cation</name>
        <dbReference type="ChEBI" id="CHEBI:23378"/>
    </cofactor>
    <text evidence="3">Binds 1 copper ion per subunit.</text>
</comment>
<proteinExistence type="inferred from homology"/>
<comment type="similarity">
    <text evidence="1 3">Belongs to the Cu-Zn superoxide dismutase family.</text>
</comment>
<accession>A0A8J3V675</accession>